<protein>
    <submittedName>
        <fullName evidence="1">Uncharacterized protein</fullName>
    </submittedName>
</protein>
<proteinExistence type="predicted"/>
<name>A0ABP7ZQX6_9SPHI</name>
<gene>
    <name evidence="1" type="ORF">GCM10022218_01770</name>
</gene>
<comment type="caution">
    <text evidence="1">The sequence shown here is derived from an EMBL/GenBank/DDBJ whole genome shotgun (WGS) entry which is preliminary data.</text>
</comment>
<organism evidence="1 2">
    <name type="scientific">Sphingobacterium ginsenosidimutans</name>
    <dbReference type="NCBI Taxonomy" id="687845"/>
    <lineage>
        <taxon>Bacteria</taxon>
        <taxon>Pseudomonadati</taxon>
        <taxon>Bacteroidota</taxon>
        <taxon>Sphingobacteriia</taxon>
        <taxon>Sphingobacteriales</taxon>
        <taxon>Sphingobacteriaceae</taxon>
        <taxon>Sphingobacterium</taxon>
    </lineage>
</organism>
<keyword evidence="2" id="KW-1185">Reference proteome</keyword>
<dbReference type="EMBL" id="BAAAZK010000002">
    <property type="protein sequence ID" value="GAA4167825.1"/>
    <property type="molecule type" value="Genomic_DNA"/>
</dbReference>
<reference evidence="2" key="1">
    <citation type="journal article" date="2019" name="Int. J. Syst. Evol. Microbiol.">
        <title>The Global Catalogue of Microorganisms (GCM) 10K type strain sequencing project: providing services to taxonomists for standard genome sequencing and annotation.</title>
        <authorList>
            <consortium name="The Broad Institute Genomics Platform"/>
            <consortium name="The Broad Institute Genome Sequencing Center for Infectious Disease"/>
            <person name="Wu L."/>
            <person name="Ma J."/>
        </authorList>
    </citation>
    <scope>NUCLEOTIDE SEQUENCE [LARGE SCALE GENOMIC DNA]</scope>
    <source>
        <strain evidence="2">JCM 16722</strain>
    </source>
</reference>
<evidence type="ECO:0000313" key="1">
    <source>
        <dbReference type="EMBL" id="GAA4167825.1"/>
    </source>
</evidence>
<dbReference type="Proteomes" id="UP001500167">
    <property type="component" value="Unassembled WGS sequence"/>
</dbReference>
<evidence type="ECO:0000313" key="2">
    <source>
        <dbReference type="Proteomes" id="UP001500167"/>
    </source>
</evidence>
<sequence length="99" mass="11767">MQDMERSNYYIELQMYCRGRYMTIASFDRSSCEKIVHELFDELRGDPQASDLRLLRINLLLNDNENSKTQLRSIHCTLDELAENTKIIIKKTFRSVNFD</sequence>
<accession>A0ABP7ZQX6</accession>